<dbReference type="SUPFAM" id="SSF161219">
    <property type="entry name" value="CHY zinc finger-like"/>
    <property type="match status" value="1"/>
</dbReference>
<protein>
    <recommendedName>
        <fullName evidence="4">CHY-type domain-containing protein</fullName>
    </recommendedName>
</protein>
<dbReference type="PANTHER" id="PTHR28082">
    <property type="entry name" value="ZINC FINGER PROTEIN"/>
    <property type="match status" value="1"/>
</dbReference>
<dbReference type="GO" id="GO:0008270">
    <property type="term" value="F:zinc ion binding"/>
    <property type="evidence" value="ECO:0007669"/>
    <property type="project" value="UniProtKB-KW"/>
</dbReference>
<dbReference type="PANTHER" id="PTHR28082:SF1">
    <property type="entry name" value="HELPER OF TIM PROTEIN 13"/>
    <property type="match status" value="1"/>
</dbReference>
<evidence type="ECO:0000313" key="6">
    <source>
        <dbReference type="Proteomes" id="UP000451471"/>
    </source>
</evidence>
<evidence type="ECO:0000313" key="5">
    <source>
        <dbReference type="EMBL" id="MWG36976.1"/>
    </source>
</evidence>
<accession>A0A6B0GQ07</accession>
<dbReference type="PIRSF" id="PIRSF017292">
    <property type="entry name" value="UCP017292_Znf_CHY"/>
    <property type="match status" value="1"/>
</dbReference>
<name>A0A6B0GQ07_9EURY</name>
<reference evidence="5 6" key="1">
    <citation type="submission" date="2019-12" db="EMBL/GenBank/DDBJ databases">
        <title>Halocatena pleomorpha gen. nov. sp. nov., an extremely halophilic archaeon of family Halobacteriaceae isolated from saltpan soil.</title>
        <authorList>
            <person name="Pal Y."/>
            <person name="Verma A."/>
            <person name="Krishnamurthi S."/>
            <person name="Kumar P."/>
        </authorList>
    </citation>
    <scope>NUCLEOTIDE SEQUENCE [LARGE SCALE GENOMIC DNA]</scope>
    <source>
        <strain evidence="5 6">JCM 16495</strain>
    </source>
</reference>
<keyword evidence="1" id="KW-0479">Metal-binding</keyword>
<dbReference type="InterPro" id="IPR016694">
    <property type="entry name" value="UCP017292"/>
</dbReference>
<evidence type="ECO:0000256" key="2">
    <source>
        <dbReference type="ARBA" id="ARBA00022771"/>
    </source>
</evidence>
<proteinExistence type="predicted"/>
<feature type="domain" description="CHY-type" evidence="4">
    <location>
        <begin position="14"/>
        <end position="95"/>
    </location>
</feature>
<keyword evidence="6" id="KW-1185">Reference proteome</keyword>
<dbReference type="PROSITE" id="PS51266">
    <property type="entry name" value="ZF_CHY"/>
    <property type="match status" value="1"/>
</dbReference>
<evidence type="ECO:0000256" key="1">
    <source>
        <dbReference type="ARBA" id="ARBA00022723"/>
    </source>
</evidence>
<dbReference type="InterPro" id="IPR008913">
    <property type="entry name" value="Znf_CHY"/>
</dbReference>
<dbReference type="EMBL" id="WSZK01000049">
    <property type="protein sequence ID" value="MWG36976.1"/>
    <property type="molecule type" value="Genomic_DNA"/>
</dbReference>
<keyword evidence="3" id="KW-0862">Zinc</keyword>
<gene>
    <name evidence="5" type="ORF">GQS65_21230</name>
</gene>
<sequence length="118" mass="13394">MTGPRFPVPVRGVGVDDETRCLHYDSPRDVVAMRFACCDAYFPCHTCHDDRTDHDAERWPADRFDDPAVLCGSCRETLTVERYLDCDHECPECGVAFNPGCAAHHDRYFEVGDDGRPR</sequence>
<evidence type="ECO:0000259" key="4">
    <source>
        <dbReference type="PROSITE" id="PS51266"/>
    </source>
</evidence>
<dbReference type="InterPro" id="IPR037274">
    <property type="entry name" value="Znf_CHY_sf"/>
</dbReference>
<dbReference type="Proteomes" id="UP000451471">
    <property type="component" value="Unassembled WGS sequence"/>
</dbReference>
<evidence type="ECO:0000256" key="3">
    <source>
        <dbReference type="ARBA" id="ARBA00022833"/>
    </source>
</evidence>
<dbReference type="OrthoDB" id="189683at2157"/>
<dbReference type="GO" id="GO:0045041">
    <property type="term" value="P:protein import into mitochondrial intermembrane space"/>
    <property type="evidence" value="ECO:0007669"/>
    <property type="project" value="TreeGrafter"/>
</dbReference>
<keyword evidence="2" id="KW-0863">Zinc-finger</keyword>
<dbReference type="Pfam" id="PF05495">
    <property type="entry name" value="zf-CHY"/>
    <property type="match status" value="1"/>
</dbReference>
<dbReference type="InterPro" id="IPR052604">
    <property type="entry name" value="Mito_Tim_assembly_helper"/>
</dbReference>
<dbReference type="RefSeq" id="WP_158206622.1">
    <property type="nucleotide sequence ID" value="NZ_WSZK01000049.1"/>
</dbReference>
<organism evidence="5 6">
    <name type="scientific">Halomarina oriensis</name>
    <dbReference type="NCBI Taxonomy" id="671145"/>
    <lineage>
        <taxon>Archaea</taxon>
        <taxon>Methanobacteriati</taxon>
        <taxon>Methanobacteriota</taxon>
        <taxon>Stenosarchaea group</taxon>
        <taxon>Halobacteria</taxon>
        <taxon>Halobacteriales</taxon>
        <taxon>Natronomonadaceae</taxon>
        <taxon>Halomarina</taxon>
    </lineage>
</organism>
<dbReference type="AlphaFoldDB" id="A0A6B0GQ07"/>
<comment type="caution">
    <text evidence="5">The sequence shown here is derived from an EMBL/GenBank/DDBJ whole genome shotgun (WGS) entry which is preliminary data.</text>
</comment>